<keyword evidence="2" id="KW-1185">Reference proteome</keyword>
<protein>
    <submittedName>
        <fullName evidence="1">Uncharacterized protein</fullName>
    </submittedName>
</protein>
<dbReference type="EMBL" id="MT740737">
    <property type="protein sequence ID" value="QMV33105.1"/>
    <property type="molecule type" value="Genomic_DNA"/>
</dbReference>
<reference evidence="1 2" key="1">
    <citation type="submission" date="2020-07" db="EMBL/GenBank/DDBJ databases">
        <title>Ralstonia phages.</title>
        <authorList>
            <person name="Trotereau A."/>
            <person name="Boyer C."/>
            <person name="Torres-Barcelo C."/>
        </authorList>
    </citation>
    <scope>NUCLEOTIDE SEQUENCE [LARGE SCALE GENOMIC DNA]</scope>
</reference>
<sequence length="66" mass="7285">MTAQQQDDEYIRGYNDAYAALGRRVKPEQLRQEIMGRIAAGTGPDATAYSNGAMTAVLEWIARSVH</sequence>
<name>A0A7G5B9Y2_9CAUD</name>
<gene>
    <name evidence="1" type="ORF">18C_00037</name>
</gene>
<dbReference type="Proteomes" id="UP000515649">
    <property type="component" value="Segment"/>
</dbReference>
<evidence type="ECO:0000313" key="1">
    <source>
        <dbReference type="EMBL" id="QMV33105.1"/>
    </source>
</evidence>
<accession>A0A7G5B9Y2</accession>
<organism evidence="1 2">
    <name type="scientific">Ralstonia phage Firinga</name>
    <dbReference type="NCBI Taxonomy" id="2759725"/>
    <lineage>
        <taxon>Viruses</taxon>
        <taxon>Duplodnaviria</taxon>
        <taxon>Heunggongvirae</taxon>
        <taxon>Uroviricota</taxon>
        <taxon>Caudoviricetes</taxon>
        <taxon>Firingavirus</taxon>
        <taxon>Firingavirus firinga</taxon>
    </lineage>
</organism>
<proteinExistence type="predicted"/>
<evidence type="ECO:0000313" key="2">
    <source>
        <dbReference type="Proteomes" id="UP000515649"/>
    </source>
</evidence>